<proteinExistence type="predicted"/>
<sequence length="77" mass="8605">MRSCAEQGYEALVNNYIPNELAAPLPGNPLDPNSLRFQQLKSEAAHLIYRDLIKNESDSTWRTGSGLRHLLGYGGQF</sequence>
<dbReference type="RefSeq" id="WP_130417410.1">
    <property type="nucleotide sequence ID" value="NZ_SHKW01000001.1"/>
</dbReference>
<dbReference type="AlphaFoldDB" id="A0A4Q7YQH1"/>
<evidence type="ECO:0000313" key="1">
    <source>
        <dbReference type="EMBL" id="RZU39153.1"/>
    </source>
</evidence>
<keyword evidence="2" id="KW-1185">Reference proteome</keyword>
<accession>A0A4Q7YQH1</accession>
<name>A0A4Q7YQH1_9BACT</name>
<gene>
    <name evidence="1" type="ORF">BDD14_0495</name>
</gene>
<comment type="caution">
    <text evidence="1">The sequence shown here is derived from an EMBL/GenBank/DDBJ whole genome shotgun (WGS) entry which is preliminary data.</text>
</comment>
<dbReference type="EMBL" id="SHKW01000001">
    <property type="protein sequence ID" value="RZU39153.1"/>
    <property type="molecule type" value="Genomic_DNA"/>
</dbReference>
<protein>
    <submittedName>
        <fullName evidence="1">Uncharacterized protein</fullName>
    </submittedName>
</protein>
<dbReference type="Proteomes" id="UP000292958">
    <property type="component" value="Unassembled WGS sequence"/>
</dbReference>
<evidence type="ECO:0000313" key="2">
    <source>
        <dbReference type="Proteomes" id="UP000292958"/>
    </source>
</evidence>
<reference evidence="1 2" key="1">
    <citation type="submission" date="2019-02" db="EMBL/GenBank/DDBJ databases">
        <title>Genomic Encyclopedia of Archaeal and Bacterial Type Strains, Phase II (KMG-II): from individual species to whole genera.</title>
        <authorList>
            <person name="Goeker M."/>
        </authorList>
    </citation>
    <scope>NUCLEOTIDE SEQUENCE [LARGE SCALE GENOMIC DNA]</scope>
    <source>
        <strain evidence="1 2">DSM 18101</strain>
    </source>
</reference>
<organism evidence="1 2">
    <name type="scientific">Edaphobacter modestus</name>
    <dbReference type="NCBI Taxonomy" id="388466"/>
    <lineage>
        <taxon>Bacteria</taxon>
        <taxon>Pseudomonadati</taxon>
        <taxon>Acidobacteriota</taxon>
        <taxon>Terriglobia</taxon>
        <taxon>Terriglobales</taxon>
        <taxon>Acidobacteriaceae</taxon>
        <taxon>Edaphobacter</taxon>
    </lineage>
</organism>